<accession>A0A182JJG3</accession>
<dbReference type="VEuPathDB" id="VectorBase:AATE019209"/>
<reference evidence="1" key="1">
    <citation type="submission" date="2022-08" db="UniProtKB">
        <authorList>
            <consortium name="EnsemblMetazoa"/>
        </authorList>
    </citation>
    <scope>IDENTIFICATION</scope>
    <source>
        <strain evidence="1">EBRO</strain>
    </source>
</reference>
<sequence length="241" mass="25763">MVSISSDPPYYDGPKKGSKFLTTFARRLRIGKGSKSKGVGGNGAAGLVLEPDSEEELVILRHVTPDEALTGGSSGAESSTMVLLVPAGVATTAPPPPFKRANSFRQSLSFLLKRNRPKLTERSCTSDSDVVHELDEDVANARAGARRPVLDAFLPEQLPAKRHSTGDIFNEDLDADVRGAQSLRVGASRHRRVHSDSTSYGLTGGGKKGTTAVTLQVPIINLPKRNSVSDRTLYGKELMLA</sequence>
<dbReference type="EnsemblMetazoa" id="AATE019209-RA">
    <property type="protein sequence ID" value="AATE019209-PA.1"/>
    <property type="gene ID" value="AATE019209"/>
</dbReference>
<protein>
    <submittedName>
        <fullName evidence="1">Uncharacterized protein</fullName>
    </submittedName>
</protein>
<evidence type="ECO:0000313" key="1">
    <source>
        <dbReference type="EnsemblMetazoa" id="AATE019209-PA.1"/>
    </source>
</evidence>
<name>A0A182JJG3_ANOAO</name>
<organism evidence="1">
    <name type="scientific">Anopheles atroparvus</name>
    <name type="common">European mosquito</name>
    <dbReference type="NCBI Taxonomy" id="41427"/>
    <lineage>
        <taxon>Eukaryota</taxon>
        <taxon>Metazoa</taxon>
        <taxon>Ecdysozoa</taxon>
        <taxon>Arthropoda</taxon>
        <taxon>Hexapoda</taxon>
        <taxon>Insecta</taxon>
        <taxon>Pterygota</taxon>
        <taxon>Neoptera</taxon>
        <taxon>Endopterygota</taxon>
        <taxon>Diptera</taxon>
        <taxon>Nematocera</taxon>
        <taxon>Culicoidea</taxon>
        <taxon>Culicidae</taxon>
        <taxon>Anophelinae</taxon>
        <taxon>Anopheles</taxon>
    </lineage>
</organism>
<proteinExistence type="predicted"/>
<dbReference type="AlphaFoldDB" id="A0A182JJG3"/>